<gene>
    <name evidence="1" type="ORF">DEO72_LG8g1859</name>
</gene>
<name>A0A4D6MQK3_VIGUN</name>
<sequence length="97" mass="10479">MPTLGAAVIRLLLKNRHTRGHCTVFLPSETSPAIPTSTRDVDVENQGCSTFALSLSSQAWLERLPLQRPGPPSTTFIIFLVFSPTTTTKTAIVVSSP</sequence>
<evidence type="ECO:0000313" key="2">
    <source>
        <dbReference type="Proteomes" id="UP000501690"/>
    </source>
</evidence>
<dbReference type="Proteomes" id="UP000501690">
    <property type="component" value="Linkage Group LG8"/>
</dbReference>
<dbReference type="AlphaFoldDB" id="A0A4D6MQK3"/>
<evidence type="ECO:0000313" key="1">
    <source>
        <dbReference type="EMBL" id="QCE03830.1"/>
    </source>
</evidence>
<proteinExistence type="predicted"/>
<protein>
    <submittedName>
        <fullName evidence="1">Uncharacterized protein</fullName>
    </submittedName>
</protein>
<accession>A0A4D6MQK3</accession>
<dbReference type="EMBL" id="CP039352">
    <property type="protein sequence ID" value="QCE03830.1"/>
    <property type="molecule type" value="Genomic_DNA"/>
</dbReference>
<reference evidence="1 2" key="1">
    <citation type="submission" date="2019-04" db="EMBL/GenBank/DDBJ databases">
        <title>An improved genome assembly and genetic linkage map for asparagus bean, Vigna unguiculata ssp. sesquipedialis.</title>
        <authorList>
            <person name="Xia Q."/>
            <person name="Zhang R."/>
            <person name="Dong Y."/>
        </authorList>
    </citation>
    <scope>NUCLEOTIDE SEQUENCE [LARGE SCALE GENOMIC DNA]</scope>
    <source>
        <tissue evidence="1">Leaf</tissue>
    </source>
</reference>
<organism evidence="1 2">
    <name type="scientific">Vigna unguiculata</name>
    <name type="common">Cowpea</name>
    <dbReference type="NCBI Taxonomy" id="3917"/>
    <lineage>
        <taxon>Eukaryota</taxon>
        <taxon>Viridiplantae</taxon>
        <taxon>Streptophyta</taxon>
        <taxon>Embryophyta</taxon>
        <taxon>Tracheophyta</taxon>
        <taxon>Spermatophyta</taxon>
        <taxon>Magnoliopsida</taxon>
        <taxon>eudicotyledons</taxon>
        <taxon>Gunneridae</taxon>
        <taxon>Pentapetalae</taxon>
        <taxon>rosids</taxon>
        <taxon>fabids</taxon>
        <taxon>Fabales</taxon>
        <taxon>Fabaceae</taxon>
        <taxon>Papilionoideae</taxon>
        <taxon>50 kb inversion clade</taxon>
        <taxon>NPAAA clade</taxon>
        <taxon>indigoferoid/millettioid clade</taxon>
        <taxon>Phaseoleae</taxon>
        <taxon>Vigna</taxon>
    </lineage>
</organism>
<keyword evidence="2" id="KW-1185">Reference proteome</keyword>